<dbReference type="Proteomes" id="UP000076532">
    <property type="component" value="Unassembled WGS sequence"/>
</dbReference>
<keyword evidence="13 16" id="KW-0539">Nucleus</keyword>
<evidence type="ECO:0000256" key="6">
    <source>
        <dbReference type="ARBA" id="ARBA00022806"/>
    </source>
</evidence>
<dbReference type="AlphaFoldDB" id="A0A165WC67"/>
<keyword evidence="21" id="KW-1185">Reference proteome</keyword>
<evidence type="ECO:0000256" key="9">
    <source>
        <dbReference type="ARBA" id="ARBA00023015"/>
    </source>
</evidence>
<protein>
    <recommendedName>
        <fullName evidence="16">RuvB-like helicase</fullName>
        <ecNumber evidence="16">3.6.4.12</ecNumber>
    </recommendedName>
</protein>
<evidence type="ECO:0000256" key="3">
    <source>
        <dbReference type="ARBA" id="ARBA00022741"/>
    </source>
</evidence>
<evidence type="ECO:0000259" key="18">
    <source>
        <dbReference type="SMART" id="SM00382"/>
    </source>
</evidence>
<proteinExistence type="inferred from homology"/>
<dbReference type="Pfam" id="PF17856">
    <property type="entry name" value="TIP49_C"/>
    <property type="match status" value="1"/>
</dbReference>
<evidence type="ECO:0000256" key="13">
    <source>
        <dbReference type="ARBA" id="ARBA00023242"/>
    </source>
</evidence>
<dbReference type="PANTHER" id="PTHR11093">
    <property type="entry name" value="RUVB-RELATED REPTIN AND PONTIN"/>
    <property type="match status" value="1"/>
</dbReference>
<feature type="region of interest" description="Disordered" evidence="17">
    <location>
        <begin position="1"/>
        <end position="29"/>
    </location>
</feature>
<evidence type="ECO:0000256" key="7">
    <source>
        <dbReference type="ARBA" id="ARBA00022840"/>
    </source>
</evidence>
<reference evidence="19 21" key="1">
    <citation type="journal article" date="2016" name="Mol. Biol. Evol.">
        <title>Comparative Genomics of Early-Diverging Mushroom-Forming Fungi Provides Insights into the Origins of Lignocellulose Decay Capabilities.</title>
        <authorList>
            <person name="Nagy L.G."/>
            <person name="Riley R."/>
            <person name="Tritt A."/>
            <person name="Adam C."/>
            <person name="Daum C."/>
            <person name="Floudas D."/>
            <person name="Sun H."/>
            <person name="Yadav J.S."/>
            <person name="Pangilinan J."/>
            <person name="Larsson K.H."/>
            <person name="Matsuura K."/>
            <person name="Barry K."/>
            <person name="Labutti K."/>
            <person name="Kuo R."/>
            <person name="Ohm R.A."/>
            <person name="Bhattacharya S.S."/>
            <person name="Shirouzu T."/>
            <person name="Yoshinaga Y."/>
            <person name="Martin F.M."/>
            <person name="Grigoriev I.V."/>
            <person name="Hibbett D.S."/>
        </authorList>
    </citation>
    <scope>NUCLEOTIDE SEQUENCE [LARGE SCALE GENOMIC DNA]</scope>
    <source>
        <strain evidence="19 21">CBS 109695</strain>
    </source>
</reference>
<keyword evidence="9 16" id="KW-0805">Transcription regulation</keyword>
<dbReference type="InterPro" id="IPR003593">
    <property type="entry name" value="AAA+_ATPase"/>
</dbReference>
<evidence type="ECO:0000313" key="20">
    <source>
        <dbReference type="EMBL" id="KZP21968.1"/>
    </source>
</evidence>
<evidence type="ECO:0000256" key="4">
    <source>
        <dbReference type="ARBA" id="ARBA00022763"/>
    </source>
</evidence>
<evidence type="ECO:0000256" key="5">
    <source>
        <dbReference type="ARBA" id="ARBA00022801"/>
    </source>
</evidence>
<dbReference type="EMBL" id="KV417543">
    <property type="protein sequence ID" value="KZP21968.1"/>
    <property type="molecule type" value="Genomic_DNA"/>
</dbReference>
<dbReference type="GO" id="GO:0005524">
    <property type="term" value="F:ATP binding"/>
    <property type="evidence" value="ECO:0007669"/>
    <property type="project" value="UniProtKB-KW"/>
</dbReference>
<accession>A0A165WC67</accession>
<feature type="domain" description="AAA+ ATPase" evidence="18">
    <location>
        <begin position="77"/>
        <end position="367"/>
    </location>
</feature>
<dbReference type="SMART" id="SM00382">
    <property type="entry name" value="AAA"/>
    <property type="match status" value="1"/>
</dbReference>
<evidence type="ECO:0000256" key="14">
    <source>
        <dbReference type="ARBA" id="ARBA00025345"/>
    </source>
</evidence>
<dbReference type="InterPro" id="IPR027238">
    <property type="entry name" value="RuvB-like"/>
</dbReference>
<dbReference type="EMBL" id="KV417747">
    <property type="protein sequence ID" value="KZP07560.1"/>
    <property type="molecule type" value="Genomic_DNA"/>
</dbReference>
<dbReference type="Gene3D" id="2.40.50.360">
    <property type="entry name" value="RuvB-like helicase, domain II"/>
    <property type="match status" value="1"/>
</dbReference>
<evidence type="ECO:0000313" key="21">
    <source>
        <dbReference type="Proteomes" id="UP000076532"/>
    </source>
</evidence>
<comment type="catalytic activity">
    <reaction evidence="15 16">
        <text>ATP + H2O = ADP + phosphate + H(+)</text>
        <dbReference type="Rhea" id="RHEA:13065"/>
        <dbReference type="ChEBI" id="CHEBI:15377"/>
        <dbReference type="ChEBI" id="CHEBI:15378"/>
        <dbReference type="ChEBI" id="CHEBI:30616"/>
        <dbReference type="ChEBI" id="CHEBI:43474"/>
        <dbReference type="ChEBI" id="CHEBI:456216"/>
        <dbReference type="EC" id="3.6.4.12"/>
    </reaction>
</comment>
<dbReference type="Gene3D" id="1.10.8.60">
    <property type="match status" value="1"/>
</dbReference>
<dbReference type="InterPro" id="IPR041048">
    <property type="entry name" value="RuvB-like_C"/>
</dbReference>
<keyword evidence="8 16" id="KW-0156">Chromatin regulator</keyword>
<evidence type="ECO:0000256" key="2">
    <source>
        <dbReference type="ARBA" id="ARBA00007519"/>
    </source>
</evidence>
<keyword evidence="11 16" id="KW-0804">Transcription</keyword>
<keyword evidence="4 16" id="KW-0227">DNA damage</keyword>
<evidence type="ECO:0000256" key="10">
    <source>
        <dbReference type="ARBA" id="ARBA00023159"/>
    </source>
</evidence>
<dbReference type="OrthoDB" id="10060499at2759"/>
<keyword evidence="6 16" id="KW-0347">Helicase</keyword>
<dbReference type="GO" id="GO:0005634">
    <property type="term" value="C:nucleus"/>
    <property type="evidence" value="ECO:0007669"/>
    <property type="project" value="UniProtKB-SubCell"/>
</dbReference>
<comment type="similarity">
    <text evidence="2 16">Belongs to the RuvB family.</text>
</comment>
<dbReference type="Pfam" id="PF06068">
    <property type="entry name" value="TIP49"/>
    <property type="match status" value="1"/>
</dbReference>
<name>A0A165WC67_9AGAM</name>
<keyword evidence="10" id="KW-0010">Activator</keyword>
<dbReference type="GO" id="GO:0016787">
    <property type="term" value="F:hydrolase activity"/>
    <property type="evidence" value="ECO:0007669"/>
    <property type="project" value="UniProtKB-KW"/>
</dbReference>
<evidence type="ECO:0000256" key="17">
    <source>
        <dbReference type="SAM" id="MobiDB-lite"/>
    </source>
</evidence>
<dbReference type="FunFam" id="2.40.50.360:FF:000001">
    <property type="entry name" value="RuvB-like helicase"/>
    <property type="match status" value="1"/>
</dbReference>
<dbReference type="InterPro" id="IPR042487">
    <property type="entry name" value="RuvBL1/2_DNA/RNA_bd_dom"/>
</dbReference>
<dbReference type="GO" id="GO:0003678">
    <property type="term" value="F:DNA helicase activity"/>
    <property type="evidence" value="ECO:0007669"/>
    <property type="project" value="UniProtKB-EC"/>
</dbReference>
<dbReference type="SUPFAM" id="SSF52540">
    <property type="entry name" value="P-loop containing nucleoside triphosphate hydrolases"/>
    <property type="match status" value="1"/>
</dbReference>
<evidence type="ECO:0000256" key="12">
    <source>
        <dbReference type="ARBA" id="ARBA00023204"/>
    </source>
</evidence>
<evidence type="ECO:0000256" key="15">
    <source>
        <dbReference type="ARBA" id="ARBA00047995"/>
    </source>
</evidence>
<dbReference type="InterPro" id="IPR010339">
    <property type="entry name" value="TIP49_P-loop"/>
</dbReference>
<evidence type="ECO:0000256" key="8">
    <source>
        <dbReference type="ARBA" id="ARBA00022853"/>
    </source>
</evidence>
<keyword evidence="7 16" id="KW-0067">ATP-binding</keyword>
<comment type="subcellular location">
    <subcellularLocation>
        <location evidence="1 16">Nucleus</location>
    </subcellularLocation>
</comment>
<comment type="function">
    <text evidence="16">DNA helicase participates in several chromatin remodeling complexes, including the SWR1 and the INO80 complexes.</text>
</comment>
<evidence type="ECO:0000313" key="19">
    <source>
        <dbReference type="EMBL" id="KZP07560.1"/>
    </source>
</evidence>
<evidence type="ECO:0000256" key="1">
    <source>
        <dbReference type="ARBA" id="ARBA00004123"/>
    </source>
</evidence>
<sequence length="474" mass="49979">MEASTSAAPPAHNAPLPSTTAPSAGRASRIAPHSHIKGLGLTAEGFAAADSAGFVGQTTAREACGVVVDLIKSRKFSGRALLLAGAPGTGKTALALAVAHELGAKVPFCPMVGSEVYSAEVKKTEVLAESFRRAIGLRIKETKEVYEGEVTELTPAEAENPLSGYGKTVSHVVVGLKTVKGTKQLRLDPSIYEAILKEKIVVGDVVYVEANTGAVKRVGRSDAYASSYDLESETYVPLPKGDVHKRKELVQDVTLGDLDAANARPQGGQDIMSVMGSLVKSGRTEVTEKLRREVNKIVQGYVDQGVAEVVPGVVFIDEVHMLDIECFTYLNALLESPMAPTVILATNRGQALVRGTTDIVSPHGIPVDLLDRCLIVKTDGYTREQIGRVVQVRAGVEGLKLGAGVLDRLAAEGEKGSLRYALQLLTPASILATLAGRAEIEVEDIGEMNELFLDAKTSAGLIAAGGGFDGGKMW</sequence>
<dbReference type="GO" id="GO:0006325">
    <property type="term" value="P:chromatin organization"/>
    <property type="evidence" value="ECO:0007669"/>
    <property type="project" value="UniProtKB-KW"/>
</dbReference>
<keyword evidence="5 16" id="KW-0378">Hydrolase</keyword>
<keyword evidence="3 16" id="KW-0547">Nucleotide-binding</keyword>
<dbReference type="Gene3D" id="3.40.50.300">
    <property type="entry name" value="P-loop containing nucleotide triphosphate hydrolases"/>
    <property type="match status" value="1"/>
</dbReference>
<gene>
    <name evidence="19" type="ORF">FIBSPDRAFT_1052918</name>
    <name evidence="20" type="ORF">FIBSPDRAFT_910631</name>
</gene>
<dbReference type="STRING" id="436010.A0A165WC67"/>
<evidence type="ECO:0000256" key="16">
    <source>
        <dbReference type="RuleBase" id="RU363048"/>
    </source>
</evidence>
<organism evidence="19 21">
    <name type="scientific">Athelia psychrophila</name>
    <dbReference type="NCBI Taxonomy" id="1759441"/>
    <lineage>
        <taxon>Eukaryota</taxon>
        <taxon>Fungi</taxon>
        <taxon>Dikarya</taxon>
        <taxon>Basidiomycota</taxon>
        <taxon>Agaricomycotina</taxon>
        <taxon>Agaricomycetes</taxon>
        <taxon>Agaricomycetidae</taxon>
        <taxon>Atheliales</taxon>
        <taxon>Atheliaceae</taxon>
        <taxon>Athelia</taxon>
    </lineage>
</organism>
<keyword evidence="12 16" id="KW-0234">DNA repair</keyword>
<comment type="function">
    <text evidence="14">DNA helicase which participates in several chromatin remodeling complexes, including the SWR1 and the INO80 complexes. The SWR1 complex mediates the ATP-dependent exchange of histone H2A for the H2A variant HZT1 leading to transcriptional regulation of selected genes by chromatin remodeling. The INO80 complex remodels chromatin by shifting nucleosomes and is involved in DNA repair. Also involved in pre-rRNA processing.</text>
</comment>
<evidence type="ECO:0000256" key="11">
    <source>
        <dbReference type="ARBA" id="ARBA00023163"/>
    </source>
</evidence>
<dbReference type="GO" id="GO:0006281">
    <property type="term" value="P:DNA repair"/>
    <property type="evidence" value="ECO:0007669"/>
    <property type="project" value="UniProtKB-KW"/>
</dbReference>
<dbReference type="EC" id="3.6.4.12" evidence="16"/>
<dbReference type="InterPro" id="IPR027417">
    <property type="entry name" value="P-loop_NTPase"/>
</dbReference>